<dbReference type="AlphaFoldDB" id="U6L3A6"/>
<feature type="compositionally biased region" description="Low complexity" evidence="1">
    <location>
        <begin position="216"/>
        <end position="226"/>
    </location>
</feature>
<keyword evidence="4" id="KW-1185">Reference proteome</keyword>
<feature type="compositionally biased region" description="Pro residues" evidence="1">
    <location>
        <begin position="298"/>
        <end position="314"/>
    </location>
</feature>
<sequence length="619" mass="68082">MRWRTAYLCRTSCLLLCIFTFSKALFASSARPRKPYGAAVLSVPSVDAPLGRPQPAAANKGPEFSFAEAQKGFPSFSNVQDNEERSLEELQGAQGPDIWGGAGSGSSTPQARQQPHGRRRSRLRRVFQNVRRRAAEKMRRLWRGIRRGAARLKAGARRAARAIFRRLPVLRRRQRGPKAEPEAPQPSLTAPAGLAGLGVAAAAALPAAAGAATAAGEAAGEPSAPEAQPPVEPAAESPPAKELEKEEREAEPQTETPPSSPPESDEFVEALTPEAYRALYPPSQPEKEEDAAAAVPAEAPPAAPPAAPAGPAEPVPEDCAEFLLEFSDNLKWVNDRAPELCALWSLFAREPNISRGGTMEPRAFEISKQISEAKLLEPADSSFNATKLRVTLDLAQAEDGVARAGKYTDDFCWFTRPESIMKRLSPEEKEAADEVTNNYVGFLRNPCTVFDRLMRHMDVAEVDANICVEKAEEEIKVREVLKEVLMAQRNRLEEAVQSLNLTPHQMRVGNDAIKDLQQLSNRESCSMEILHITKEHAKNIKTFIIDYKANGHHWWKVQWPGKIAGIMPSARGSKIVPPHVAKECRAYENSKQPSDPSEVTELLEWFWEVALLRSEAGQQ</sequence>
<dbReference type="OrthoDB" id="347894at2759"/>
<feature type="region of interest" description="Disordered" evidence="1">
    <location>
        <begin position="216"/>
        <end position="266"/>
    </location>
</feature>
<dbReference type="RefSeq" id="XP_013233000.1">
    <property type="nucleotide sequence ID" value="XM_013377546.1"/>
</dbReference>
<reference evidence="3" key="1">
    <citation type="submission" date="2013-10" db="EMBL/GenBank/DDBJ databases">
        <title>Genomic analysis of the causative agents of coccidiosis in chickens.</title>
        <authorList>
            <person name="Reid A.J."/>
            <person name="Blake D."/>
            <person name="Billington K."/>
            <person name="Browne H."/>
            <person name="Dunn M."/>
            <person name="Hung S."/>
            <person name="Kawahara F."/>
            <person name="Miranda-Saavedra D."/>
            <person name="Mourier T."/>
            <person name="Nagra H."/>
            <person name="Otto T.D."/>
            <person name="Rawlings N."/>
            <person name="Sanchez A."/>
            <person name="Sanders M."/>
            <person name="Subramaniam C."/>
            <person name="Tay Y."/>
            <person name="Dear P."/>
            <person name="Doerig C."/>
            <person name="Gruber A."/>
            <person name="Parkinson J."/>
            <person name="Shirley M."/>
            <person name="Wan K.L."/>
            <person name="Berriman M."/>
            <person name="Tomley F."/>
            <person name="Pain A."/>
        </authorList>
    </citation>
    <scope>NUCLEOTIDE SEQUENCE [LARGE SCALE GENOMIC DNA]</scope>
    <source>
        <strain evidence="3">Houghton</strain>
    </source>
</reference>
<evidence type="ECO:0000256" key="1">
    <source>
        <dbReference type="SAM" id="MobiDB-lite"/>
    </source>
</evidence>
<feature type="region of interest" description="Disordered" evidence="1">
    <location>
        <begin position="281"/>
        <end position="314"/>
    </location>
</feature>
<dbReference type="GeneID" id="25249556"/>
<name>U6L3A6_EIMTE</name>
<organism evidence="3 4">
    <name type="scientific">Eimeria tenella</name>
    <name type="common">Coccidian parasite</name>
    <dbReference type="NCBI Taxonomy" id="5802"/>
    <lineage>
        <taxon>Eukaryota</taxon>
        <taxon>Sar</taxon>
        <taxon>Alveolata</taxon>
        <taxon>Apicomplexa</taxon>
        <taxon>Conoidasida</taxon>
        <taxon>Coccidia</taxon>
        <taxon>Eucoccidiorida</taxon>
        <taxon>Eimeriorina</taxon>
        <taxon>Eimeriidae</taxon>
        <taxon>Eimeria</taxon>
    </lineage>
</organism>
<dbReference type="EMBL" id="HG675705">
    <property type="protein sequence ID" value="CDJ42250.1"/>
    <property type="molecule type" value="Genomic_DNA"/>
</dbReference>
<keyword evidence="2" id="KW-0732">Signal</keyword>
<feature type="signal peptide" evidence="2">
    <location>
        <begin position="1"/>
        <end position="24"/>
    </location>
</feature>
<dbReference type="VEuPathDB" id="ToxoDB:ETH_00001705"/>
<feature type="compositionally biased region" description="Basic residues" evidence="1">
    <location>
        <begin position="115"/>
        <end position="129"/>
    </location>
</feature>
<evidence type="ECO:0000313" key="4">
    <source>
        <dbReference type="Proteomes" id="UP000030747"/>
    </source>
</evidence>
<evidence type="ECO:0000256" key="2">
    <source>
        <dbReference type="SAM" id="SignalP"/>
    </source>
</evidence>
<dbReference type="VEuPathDB" id="ToxoDB:ETH2_1405400"/>
<feature type="region of interest" description="Disordered" evidence="1">
    <location>
        <begin position="77"/>
        <end position="129"/>
    </location>
</feature>
<gene>
    <name evidence="3" type="ORF">ETH_00001705</name>
</gene>
<feature type="region of interest" description="Disordered" evidence="1">
    <location>
        <begin position="169"/>
        <end position="189"/>
    </location>
</feature>
<feature type="compositionally biased region" description="Basic and acidic residues" evidence="1">
    <location>
        <begin position="239"/>
        <end position="251"/>
    </location>
</feature>
<dbReference type="OMA" id="WWKVQWP"/>
<proteinExistence type="predicted"/>
<evidence type="ECO:0000313" key="3">
    <source>
        <dbReference type="EMBL" id="CDJ42250.1"/>
    </source>
</evidence>
<dbReference type="Proteomes" id="UP000030747">
    <property type="component" value="Unassembled WGS sequence"/>
</dbReference>
<feature type="chain" id="PRO_5004672125" evidence="2">
    <location>
        <begin position="25"/>
        <end position="619"/>
    </location>
</feature>
<accession>U6L3A6</accession>
<reference evidence="3" key="2">
    <citation type="submission" date="2013-10" db="EMBL/GenBank/DDBJ databases">
        <authorList>
            <person name="Aslett M."/>
        </authorList>
    </citation>
    <scope>NUCLEOTIDE SEQUENCE [LARGE SCALE GENOMIC DNA]</scope>
    <source>
        <strain evidence="3">Houghton</strain>
    </source>
</reference>
<protein>
    <submittedName>
        <fullName evidence="3">Uncharacterized protein</fullName>
    </submittedName>
</protein>